<feature type="domain" description="Cyclic nucleotide-binding" evidence="1">
    <location>
        <begin position="27"/>
        <end position="105"/>
    </location>
</feature>
<dbReference type="InterPro" id="IPR014710">
    <property type="entry name" value="RmlC-like_jellyroll"/>
</dbReference>
<dbReference type="InterPro" id="IPR000595">
    <property type="entry name" value="cNMP-bd_dom"/>
</dbReference>
<dbReference type="GO" id="GO:0003700">
    <property type="term" value="F:DNA-binding transcription factor activity"/>
    <property type="evidence" value="ECO:0007669"/>
    <property type="project" value="TreeGrafter"/>
</dbReference>
<dbReference type="CDD" id="cd00038">
    <property type="entry name" value="CAP_ED"/>
    <property type="match status" value="1"/>
</dbReference>
<dbReference type="Gene3D" id="2.60.120.10">
    <property type="entry name" value="Jelly Rolls"/>
    <property type="match status" value="1"/>
</dbReference>
<dbReference type="SUPFAM" id="SSF51206">
    <property type="entry name" value="cAMP-binding domain-like"/>
    <property type="match status" value="1"/>
</dbReference>
<comment type="caution">
    <text evidence="2">The sequence shown here is derived from an EMBL/GenBank/DDBJ whole genome shotgun (WGS) entry which is preliminary data.</text>
</comment>
<protein>
    <submittedName>
        <fullName evidence="2">Crp/Fnr family transcriptional regulator</fullName>
    </submittedName>
</protein>
<evidence type="ECO:0000313" key="2">
    <source>
        <dbReference type="EMBL" id="RDU70971.1"/>
    </source>
</evidence>
<dbReference type="OrthoDB" id="9815457at2"/>
<dbReference type="AlphaFoldDB" id="A0A3D8J2I1"/>
<name>A0A3D8J2I1_9HELI</name>
<dbReference type="PANTHER" id="PTHR24567">
    <property type="entry name" value="CRP FAMILY TRANSCRIPTIONAL REGULATORY PROTEIN"/>
    <property type="match status" value="1"/>
</dbReference>
<evidence type="ECO:0000313" key="3">
    <source>
        <dbReference type="Proteomes" id="UP000257045"/>
    </source>
</evidence>
<keyword evidence="3" id="KW-1185">Reference proteome</keyword>
<accession>A0A3D8J2I1</accession>
<reference evidence="2 3" key="1">
    <citation type="submission" date="2018-04" db="EMBL/GenBank/DDBJ databases">
        <title>Novel Campyloabacter and Helicobacter Species and Strains.</title>
        <authorList>
            <person name="Mannion A.J."/>
            <person name="Shen Z."/>
            <person name="Fox J.G."/>
        </authorList>
    </citation>
    <scope>NUCLEOTIDE SEQUENCE [LARGE SCALE GENOMIC DNA]</scope>
    <source>
        <strain evidence="2 3">MIT 04-9366</strain>
    </source>
</reference>
<sequence>MREILNHFLFSDIEDKNLILSSSKILHFKKGESIFEIEDIPKYLYILLSGVVYVCENTLEGKRNIIAVFEERGECFGEVVLFLDAPYPYYTLMAQEGELLAIPKDFVLSHMSKAMNKVLAKKAFNLSNKIQLLSKASLREKILHYLSSHPQTPLKRYELADFLGVSRPALSKEILAMIKEGVIIEENKTKTLKIVI</sequence>
<dbReference type="SMART" id="SM00100">
    <property type="entry name" value="cNMP"/>
    <property type="match status" value="1"/>
</dbReference>
<dbReference type="InterPro" id="IPR036390">
    <property type="entry name" value="WH_DNA-bd_sf"/>
</dbReference>
<organism evidence="2 3">
    <name type="scientific">Helicobacter brantae</name>
    <dbReference type="NCBI Taxonomy" id="375927"/>
    <lineage>
        <taxon>Bacteria</taxon>
        <taxon>Pseudomonadati</taxon>
        <taxon>Campylobacterota</taxon>
        <taxon>Epsilonproteobacteria</taxon>
        <taxon>Campylobacterales</taxon>
        <taxon>Helicobacteraceae</taxon>
        <taxon>Helicobacter</taxon>
    </lineage>
</organism>
<dbReference type="PANTHER" id="PTHR24567:SF26">
    <property type="entry name" value="REGULATORY PROTEIN YEIL"/>
    <property type="match status" value="1"/>
</dbReference>
<dbReference type="SUPFAM" id="SSF46785">
    <property type="entry name" value="Winged helix' DNA-binding domain"/>
    <property type="match status" value="1"/>
</dbReference>
<dbReference type="EMBL" id="NXLV01000005">
    <property type="protein sequence ID" value="RDU70971.1"/>
    <property type="molecule type" value="Genomic_DNA"/>
</dbReference>
<dbReference type="GO" id="GO:0005829">
    <property type="term" value="C:cytosol"/>
    <property type="evidence" value="ECO:0007669"/>
    <property type="project" value="TreeGrafter"/>
</dbReference>
<dbReference type="Pfam" id="PF00027">
    <property type="entry name" value="cNMP_binding"/>
    <property type="match status" value="1"/>
</dbReference>
<proteinExistence type="predicted"/>
<dbReference type="RefSeq" id="WP_115569460.1">
    <property type="nucleotide sequence ID" value="NZ_NXLV01000005.1"/>
</dbReference>
<gene>
    <name evidence="2" type="ORF">CQA58_04115</name>
</gene>
<dbReference type="InterPro" id="IPR018490">
    <property type="entry name" value="cNMP-bd_dom_sf"/>
</dbReference>
<dbReference type="InterPro" id="IPR050397">
    <property type="entry name" value="Env_Response_Regulators"/>
</dbReference>
<dbReference type="Proteomes" id="UP000257045">
    <property type="component" value="Unassembled WGS sequence"/>
</dbReference>
<dbReference type="PROSITE" id="PS50042">
    <property type="entry name" value="CNMP_BINDING_3"/>
    <property type="match status" value="1"/>
</dbReference>
<evidence type="ECO:0000259" key="1">
    <source>
        <dbReference type="PROSITE" id="PS50042"/>
    </source>
</evidence>